<organism evidence="1">
    <name type="scientific">Escherichia coli</name>
    <dbReference type="NCBI Taxonomy" id="562"/>
    <lineage>
        <taxon>Bacteria</taxon>
        <taxon>Pseudomonadati</taxon>
        <taxon>Pseudomonadota</taxon>
        <taxon>Gammaproteobacteria</taxon>
        <taxon>Enterobacterales</taxon>
        <taxon>Enterobacteriaceae</taxon>
        <taxon>Escherichia</taxon>
    </lineage>
</organism>
<dbReference type="AlphaFoldDB" id="A0A075MEC7"/>
<evidence type="ECO:0000313" key="1">
    <source>
        <dbReference type="EMBL" id="AIF79052.1"/>
    </source>
</evidence>
<name>A0A075MEC7_ECOLX</name>
<accession>A0A075MEC7</accession>
<dbReference type="EMBL" id="KJ484638">
    <property type="protein sequence ID" value="AIF79052.1"/>
    <property type="molecule type" value="Genomic_DNA"/>
</dbReference>
<reference evidence="1" key="1">
    <citation type="journal article" date="2014" name="J. Antimicrob. Chemother.">
        <title>Nucleotide sequences of 16 transmissible plasmids identified in nine multidrug-resistant Escherichia coli isolates expressing an ESBL phenotype isolated from food-producing animals and healthy humans.</title>
        <authorList>
            <person name="Wang J."/>
            <person name="Stephan R."/>
            <person name="Power K."/>
            <person name="Yan Q."/>
            <person name="Hachler H."/>
            <person name="Fanning S."/>
        </authorList>
    </citation>
    <scope>NUCLEOTIDE SEQUENCE</scope>
    <source>
        <strain evidence="1">Chicken-49</strain>
        <plasmid evidence="1">pC49-108</plasmid>
    </source>
</reference>
<geneLocation type="plasmid" evidence="1">
    <name>pC49-108</name>
</geneLocation>
<sequence length="47" mass="5263">MRIITKTNHPTNSSAGSSIIKSCTELRDDMISSHSQYVLYQIIPVIL</sequence>
<keyword evidence="1" id="KW-0614">Plasmid</keyword>
<protein>
    <submittedName>
        <fullName evidence="1">Uncharacterized protein</fullName>
    </submittedName>
</protein>
<proteinExistence type="predicted"/>